<dbReference type="Proteomes" id="UP000642571">
    <property type="component" value="Unassembled WGS sequence"/>
</dbReference>
<comment type="caution">
    <text evidence="1">The sequence shown here is derived from an EMBL/GenBank/DDBJ whole genome shotgun (WGS) entry which is preliminary data.</text>
</comment>
<sequence>MIEVEMVFVTIMRFQLEKVKQYYTILGTEGFTINAGILKESLQLMKME</sequence>
<accession>A0ABQ1Q5E5</accession>
<evidence type="ECO:0000313" key="1">
    <source>
        <dbReference type="EMBL" id="GGD13342.1"/>
    </source>
</evidence>
<dbReference type="RefSeq" id="WP_229721198.1">
    <property type="nucleotide sequence ID" value="NZ_BMIN01000008.1"/>
</dbReference>
<evidence type="ECO:0000313" key="2">
    <source>
        <dbReference type="Proteomes" id="UP000642571"/>
    </source>
</evidence>
<reference evidence="2" key="1">
    <citation type="journal article" date="2019" name="Int. J. Syst. Evol. Microbiol.">
        <title>The Global Catalogue of Microorganisms (GCM) 10K type strain sequencing project: providing services to taxonomists for standard genome sequencing and annotation.</title>
        <authorList>
            <consortium name="The Broad Institute Genomics Platform"/>
            <consortium name="The Broad Institute Genome Sequencing Center for Infectious Disease"/>
            <person name="Wu L."/>
            <person name="Ma J."/>
        </authorList>
    </citation>
    <scope>NUCLEOTIDE SEQUENCE [LARGE SCALE GENOMIC DNA]</scope>
    <source>
        <strain evidence="2">CGMCC 1.15353</strain>
    </source>
</reference>
<organism evidence="1 2">
    <name type="scientific">Pontibacillus salipaludis</name>
    <dbReference type="NCBI Taxonomy" id="1697394"/>
    <lineage>
        <taxon>Bacteria</taxon>
        <taxon>Bacillati</taxon>
        <taxon>Bacillota</taxon>
        <taxon>Bacilli</taxon>
        <taxon>Bacillales</taxon>
        <taxon>Bacillaceae</taxon>
        <taxon>Pontibacillus</taxon>
    </lineage>
</organism>
<dbReference type="EMBL" id="BMIN01000008">
    <property type="protein sequence ID" value="GGD13342.1"/>
    <property type="molecule type" value="Genomic_DNA"/>
</dbReference>
<proteinExistence type="predicted"/>
<gene>
    <name evidence="1" type="ORF">GCM10011389_21210</name>
</gene>
<protein>
    <submittedName>
        <fullName evidence="1">Uncharacterized protein</fullName>
    </submittedName>
</protein>
<keyword evidence="2" id="KW-1185">Reference proteome</keyword>
<name>A0ABQ1Q5E5_9BACI</name>